<evidence type="ECO:0000313" key="8">
    <source>
        <dbReference type="EMBL" id="ANF17033.1"/>
    </source>
</evidence>
<dbReference type="InterPro" id="IPR002771">
    <property type="entry name" value="Multi_antbiot-R_MarC"/>
</dbReference>
<dbReference type="AlphaFoldDB" id="A0A172WDH5"/>
<feature type="transmembrane region" description="Helical" evidence="7">
    <location>
        <begin position="52"/>
        <end position="72"/>
    </location>
</feature>
<accession>A0A172WDH5</accession>
<keyword evidence="4 7" id="KW-0812">Transmembrane</keyword>
<evidence type="ECO:0000313" key="9">
    <source>
        <dbReference type="Proteomes" id="UP000077654"/>
    </source>
</evidence>
<dbReference type="Proteomes" id="UP000077654">
    <property type="component" value="Chromosome"/>
</dbReference>
<feature type="transmembrane region" description="Helical" evidence="7">
    <location>
        <begin position="147"/>
        <end position="169"/>
    </location>
</feature>
<dbReference type="NCBIfam" id="NF008320">
    <property type="entry name" value="PRK11111.1"/>
    <property type="match status" value="1"/>
</dbReference>
<feature type="transmembrane region" description="Helical" evidence="7">
    <location>
        <begin position="12"/>
        <end position="31"/>
    </location>
</feature>
<evidence type="ECO:0000256" key="5">
    <source>
        <dbReference type="ARBA" id="ARBA00022989"/>
    </source>
</evidence>
<keyword evidence="3" id="KW-1003">Cell membrane</keyword>
<comment type="similarity">
    <text evidence="2 7">Belongs to the UPF0056 (MarC) family.</text>
</comment>
<comment type="subcellular location">
    <subcellularLocation>
        <location evidence="1 7">Cell membrane</location>
        <topology evidence="1 7">Multi-pass membrane protein</topology>
    </subcellularLocation>
</comment>
<feature type="transmembrane region" description="Helical" evidence="7">
    <location>
        <begin position="118"/>
        <end position="141"/>
    </location>
</feature>
<dbReference type="RefSeq" id="WP_075474141.1">
    <property type="nucleotide sequence ID" value="NZ_CP011299.1"/>
</dbReference>
<evidence type="ECO:0000256" key="2">
    <source>
        <dbReference type="ARBA" id="ARBA00009784"/>
    </source>
</evidence>
<evidence type="ECO:0000256" key="7">
    <source>
        <dbReference type="RuleBase" id="RU362048"/>
    </source>
</evidence>
<reference evidence="8 9" key="1">
    <citation type="submission" date="2015-04" db="EMBL/GenBank/DDBJ databases">
        <title>Buchnera aphidicola assembly.</title>
        <authorList>
            <person name="Zhang Y."/>
        </authorList>
    </citation>
    <scope>NUCLEOTIDE SEQUENCE [LARGE SCALE GENOMIC DNA]</scope>
    <source>
        <strain evidence="8 9">SC</strain>
    </source>
</reference>
<feature type="transmembrane region" description="Helical" evidence="7">
    <location>
        <begin position="78"/>
        <end position="97"/>
    </location>
</feature>
<dbReference type="EMBL" id="CP011299">
    <property type="protein sequence ID" value="ANF17033.1"/>
    <property type="molecule type" value="Genomic_DNA"/>
</dbReference>
<dbReference type="GO" id="GO:0005886">
    <property type="term" value="C:plasma membrane"/>
    <property type="evidence" value="ECO:0007669"/>
    <property type="project" value="UniProtKB-SubCell"/>
</dbReference>
<evidence type="ECO:0000256" key="6">
    <source>
        <dbReference type="ARBA" id="ARBA00023136"/>
    </source>
</evidence>
<dbReference type="Pfam" id="PF01914">
    <property type="entry name" value="MarC"/>
    <property type="match status" value="1"/>
</dbReference>
<evidence type="ECO:0000256" key="1">
    <source>
        <dbReference type="ARBA" id="ARBA00004651"/>
    </source>
</evidence>
<gene>
    <name evidence="8" type="ORF">XW81_01255</name>
</gene>
<name>A0A172WDH5_BUCSC</name>
<protein>
    <recommendedName>
        <fullName evidence="7">UPF0056 membrane protein</fullName>
    </recommendedName>
</protein>
<dbReference type="PANTHER" id="PTHR33508:SF1">
    <property type="entry name" value="UPF0056 MEMBRANE PROTEIN YHCE"/>
    <property type="match status" value="1"/>
</dbReference>
<feature type="transmembrane region" description="Helical" evidence="7">
    <location>
        <begin position="190"/>
        <end position="214"/>
    </location>
</feature>
<dbReference type="PANTHER" id="PTHR33508">
    <property type="entry name" value="UPF0056 MEMBRANE PROTEIN YHCE"/>
    <property type="match status" value="1"/>
</dbReference>
<evidence type="ECO:0000256" key="4">
    <source>
        <dbReference type="ARBA" id="ARBA00022692"/>
    </source>
</evidence>
<keyword evidence="9" id="KW-1185">Reference proteome</keyword>
<dbReference type="STRING" id="118110.XW81_01255"/>
<evidence type="ECO:0000256" key="3">
    <source>
        <dbReference type="ARBA" id="ARBA00022475"/>
    </source>
</evidence>
<organism evidence="8 9">
    <name type="scientific">Buchnera aphidicola subsp. Schlechtendalia chinensis</name>
    <dbReference type="NCBI Taxonomy" id="118110"/>
    <lineage>
        <taxon>Bacteria</taxon>
        <taxon>Pseudomonadati</taxon>
        <taxon>Pseudomonadota</taxon>
        <taxon>Gammaproteobacteria</taxon>
        <taxon>Enterobacterales</taxon>
        <taxon>Erwiniaceae</taxon>
        <taxon>Buchnera</taxon>
    </lineage>
</organism>
<proteinExistence type="inferred from homology"/>
<dbReference type="NCBIfam" id="TIGR00427">
    <property type="entry name" value="NAAT family transporter"/>
    <property type="match status" value="1"/>
</dbReference>
<dbReference type="OrthoDB" id="21094at2"/>
<dbReference type="PATRIC" id="fig|118110.3.peg.251"/>
<keyword evidence="5 7" id="KW-1133">Transmembrane helix</keyword>
<keyword evidence="6 7" id="KW-0472">Membrane</keyword>
<sequence length="215" mass="23708">MNSFIFDMSTYVSFFFSLFALINPIGMIPIFMSMTNSQSEIERNQTNFTTNIAVTFILFFSLLFGSVVLDLFNISLSSFRIAGGMLIISLAFAMVNGKLISNIKKDINKNRNKNVTGNIAVVPLAMPLIAGPGAISSTIIWSTHYSSWVNILGCTITIIIFSCFCWCLFKISPLIVEIIGENGINVMTRIMGLLLMAIGVELIILGLKSIFLGYI</sequence>